<sequence length="195" mass="21481">MIAEALVPIHLSNLKQIWACRGAGGAEVTDGNGGEDCGGLCLLVIYSFTFLLGFCLQPTASSSSPLSLGCLFPYGRGRGRYLSNRLPHQLQAHCRARLSCGISTALWVLVLIHLGLGLVAEGRAYFTHSTPSLNTPPASRTTRQEQLKCCFLCVWERALHCSSLPLAITAFCTLRSWPWWALLHAHWAEEAEWWV</sequence>
<name>A0AAD7QZN2_9TELE</name>
<evidence type="ECO:0000313" key="1">
    <source>
        <dbReference type="EMBL" id="KAJ8343131.1"/>
    </source>
</evidence>
<reference evidence="1" key="1">
    <citation type="journal article" date="2023" name="Science">
        <title>Genome structures resolve the early diversification of teleost fishes.</title>
        <authorList>
            <person name="Parey E."/>
            <person name="Louis A."/>
            <person name="Montfort J."/>
            <person name="Bouchez O."/>
            <person name="Roques C."/>
            <person name="Iampietro C."/>
            <person name="Lluch J."/>
            <person name="Castinel A."/>
            <person name="Donnadieu C."/>
            <person name="Desvignes T."/>
            <person name="Floi Bucao C."/>
            <person name="Jouanno E."/>
            <person name="Wen M."/>
            <person name="Mejri S."/>
            <person name="Dirks R."/>
            <person name="Jansen H."/>
            <person name="Henkel C."/>
            <person name="Chen W.J."/>
            <person name="Zahm M."/>
            <person name="Cabau C."/>
            <person name="Klopp C."/>
            <person name="Thompson A.W."/>
            <person name="Robinson-Rechavi M."/>
            <person name="Braasch I."/>
            <person name="Lecointre G."/>
            <person name="Bobe J."/>
            <person name="Postlethwait J.H."/>
            <person name="Berthelot C."/>
            <person name="Roest Crollius H."/>
            <person name="Guiguen Y."/>
        </authorList>
    </citation>
    <scope>NUCLEOTIDE SEQUENCE</scope>
    <source>
        <strain evidence="1">NC1722</strain>
    </source>
</reference>
<comment type="caution">
    <text evidence="1">The sequence shown here is derived from an EMBL/GenBank/DDBJ whole genome shotgun (WGS) entry which is preliminary data.</text>
</comment>
<protein>
    <submittedName>
        <fullName evidence="1">Uncharacterized protein</fullName>
    </submittedName>
</protein>
<dbReference type="Proteomes" id="UP001221898">
    <property type="component" value="Unassembled WGS sequence"/>
</dbReference>
<keyword evidence="2" id="KW-1185">Reference proteome</keyword>
<accession>A0AAD7QZN2</accession>
<dbReference type="AlphaFoldDB" id="A0AAD7QZN2"/>
<proteinExistence type="predicted"/>
<organism evidence="1 2">
    <name type="scientific">Aldrovandia affinis</name>
    <dbReference type="NCBI Taxonomy" id="143900"/>
    <lineage>
        <taxon>Eukaryota</taxon>
        <taxon>Metazoa</taxon>
        <taxon>Chordata</taxon>
        <taxon>Craniata</taxon>
        <taxon>Vertebrata</taxon>
        <taxon>Euteleostomi</taxon>
        <taxon>Actinopterygii</taxon>
        <taxon>Neopterygii</taxon>
        <taxon>Teleostei</taxon>
        <taxon>Notacanthiformes</taxon>
        <taxon>Halosauridae</taxon>
        <taxon>Aldrovandia</taxon>
    </lineage>
</organism>
<dbReference type="EMBL" id="JAINUG010003356">
    <property type="protein sequence ID" value="KAJ8343131.1"/>
    <property type="molecule type" value="Genomic_DNA"/>
</dbReference>
<evidence type="ECO:0000313" key="2">
    <source>
        <dbReference type="Proteomes" id="UP001221898"/>
    </source>
</evidence>
<gene>
    <name evidence="1" type="ORF">AAFF_G00249770</name>
</gene>